<dbReference type="GO" id="GO:0033592">
    <property type="term" value="F:RNA strand annealing activity"/>
    <property type="evidence" value="ECO:0007669"/>
    <property type="project" value="InterPro"/>
</dbReference>
<feature type="region of interest" description="Disordered" evidence="4">
    <location>
        <begin position="88"/>
        <end position="138"/>
    </location>
</feature>
<keyword evidence="2" id="KW-0694">RNA-binding</keyword>
<gene>
    <name evidence="6" type="ORF">MED92_03852</name>
</gene>
<evidence type="ECO:0000256" key="2">
    <source>
        <dbReference type="ARBA" id="ARBA00022884"/>
    </source>
</evidence>
<evidence type="ECO:0000256" key="4">
    <source>
        <dbReference type="SAM" id="MobiDB-lite"/>
    </source>
</evidence>
<dbReference type="SUPFAM" id="SSF48657">
    <property type="entry name" value="FinO-like"/>
    <property type="match status" value="1"/>
</dbReference>
<dbReference type="Proteomes" id="UP000002171">
    <property type="component" value="Unassembled WGS sequence"/>
</dbReference>
<name>A0A7U8C8B2_NEPCE</name>
<evidence type="ECO:0000256" key="1">
    <source>
        <dbReference type="ARBA" id="ARBA00022490"/>
    </source>
</evidence>
<organism evidence="6 7">
    <name type="scientific">Neptuniibacter caesariensis</name>
    <dbReference type="NCBI Taxonomy" id="207954"/>
    <lineage>
        <taxon>Bacteria</taxon>
        <taxon>Pseudomonadati</taxon>
        <taxon>Pseudomonadota</taxon>
        <taxon>Gammaproteobacteria</taxon>
        <taxon>Oceanospirillales</taxon>
        <taxon>Oceanospirillaceae</taxon>
        <taxon>Neptuniibacter</taxon>
    </lineage>
</organism>
<dbReference type="GO" id="GO:0005829">
    <property type="term" value="C:cytosol"/>
    <property type="evidence" value="ECO:0007669"/>
    <property type="project" value="TreeGrafter"/>
</dbReference>
<dbReference type="SMART" id="SM00945">
    <property type="entry name" value="ProQ"/>
    <property type="match status" value="1"/>
</dbReference>
<dbReference type="PANTHER" id="PTHR38106:SF1">
    <property type="entry name" value="RNA CHAPERONE PROQ"/>
    <property type="match status" value="1"/>
</dbReference>
<dbReference type="InterPro" id="IPR016103">
    <property type="entry name" value="ProQ/FinO"/>
</dbReference>
<evidence type="ECO:0000313" key="6">
    <source>
        <dbReference type="EMBL" id="EAR61699.1"/>
    </source>
</evidence>
<comment type="caution">
    <text evidence="6">The sequence shown here is derived from an EMBL/GenBank/DDBJ whole genome shotgun (WGS) entry which is preliminary data.</text>
</comment>
<keyword evidence="7" id="KW-1185">Reference proteome</keyword>
<reference evidence="6 7" key="1">
    <citation type="submission" date="2006-02" db="EMBL/GenBank/DDBJ databases">
        <authorList>
            <person name="Pinhassi J."/>
            <person name="Pedros-Alio C."/>
            <person name="Ferriera S."/>
            <person name="Johnson J."/>
            <person name="Kravitz S."/>
            <person name="Halpern A."/>
            <person name="Remington K."/>
            <person name="Beeson K."/>
            <person name="Tran B."/>
            <person name="Rogers Y.-H."/>
            <person name="Friedman R."/>
            <person name="Venter J.C."/>
        </authorList>
    </citation>
    <scope>NUCLEOTIDE SEQUENCE [LARGE SCALE GENOMIC DNA]</scope>
    <source>
        <strain evidence="6 7">MED92</strain>
    </source>
</reference>
<dbReference type="EMBL" id="AAOW01000006">
    <property type="protein sequence ID" value="EAR61699.1"/>
    <property type="molecule type" value="Genomic_DNA"/>
</dbReference>
<sequence length="138" mass="15953">MNDVVNKAPKAKSKNRAANMAALQQLMEAYPKTFDRKNVRPLKIGIQEDLIADEKVAKNKIKRALASYVRSLNYYRSLREGAERIDINGEAAGQVTKEESDHAKDKLKEINKARQEKRKEQEREERLSKKLEMLVTRK</sequence>
<dbReference type="AlphaFoldDB" id="A0A7U8C8B2"/>
<proteinExistence type="predicted"/>
<dbReference type="InterPro" id="IPR023529">
    <property type="entry name" value="ProQ"/>
</dbReference>
<dbReference type="RefSeq" id="WP_007022786.1">
    <property type="nucleotide sequence ID" value="NZ_CH724127.1"/>
</dbReference>
<dbReference type="PANTHER" id="PTHR38106">
    <property type="entry name" value="RNA CHAPERONE PROQ"/>
    <property type="match status" value="1"/>
</dbReference>
<dbReference type="InterPro" id="IPR036442">
    <property type="entry name" value="ProQ/FinO_sf"/>
</dbReference>
<evidence type="ECO:0000259" key="5">
    <source>
        <dbReference type="SMART" id="SM00945"/>
    </source>
</evidence>
<accession>A0A7U8C8B2</accession>
<protein>
    <submittedName>
        <fullName evidence="6">Activator of ProP osmoprotectant transporter</fullName>
    </submittedName>
</protein>
<dbReference type="Gene3D" id="1.10.1710.10">
    <property type="entry name" value="ProQ/FinO domain"/>
    <property type="match status" value="1"/>
</dbReference>
<evidence type="ECO:0000313" key="7">
    <source>
        <dbReference type="Proteomes" id="UP000002171"/>
    </source>
</evidence>
<feature type="compositionally biased region" description="Basic and acidic residues" evidence="4">
    <location>
        <begin position="96"/>
        <end position="132"/>
    </location>
</feature>
<dbReference type="Pfam" id="PF04352">
    <property type="entry name" value="ProQ"/>
    <property type="match status" value="1"/>
</dbReference>
<evidence type="ECO:0000256" key="3">
    <source>
        <dbReference type="ARBA" id="ARBA00023186"/>
    </source>
</evidence>
<keyword evidence="1" id="KW-0963">Cytoplasm</keyword>
<dbReference type="GO" id="GO:0010608">
    <property type="term" value="P:post-transcriptional regulation of gene expression"/>
    <property type="evidence" value="ECO:0007669"/>
    <property type="project" value="InterPro"/>
</dbReference>
<keyword evidence="3" id="KW-0143">Chaperone</keyword>
<feature type="domain" description="ProQ/FinO" evidence="5">
    <location>
        <begin position="14"/>
        <end position="123"/>
    </location>
</feature>
<dbReference type="GO" id="GO:0034057">
    <property type="term" value="F:RNA strand-exchange activity"/>
    <property type="evidence" value="ECO:0007669"/>
    <property type="project" value="InterPro"/>
</dbReference>